<evidence type="ECO:0000256" key="1">
    <source>
        <dbReference type="ARBA" id="ARBA00022552"/>
    </source>
</evidence>
<dbReference type="PANTHER" id="PTHR43042">
    <property type="entry name" value="SAM-DEPENDENT METHYLTRANSFERASE"/>
    <property type="match status" value="1"/>
</dbReference>
<dbReference type="AlphaFoldDB" id="A0A919BA33"/>
<proteinExistence type="predicted"/>
<evidence type="ECO:0000313" key="6">
    <source>
        <dbReference type="EMBL" id="GHF78161.1"/>
    </source>
</evidence>
<evidence type="ECO:0000256" key="3">
    <source>
        <dbReference type="ARBA" id="ARBA00022679"/>
    </source>
</evidence>
<dbReference type="PANTHER" id="PTHR43042:SF3">
    <property type="entry name" value="RIBOSOMAL RNA LARGE SUBUNIT METHYLTRANSFERASE YWBD-RELATED"/>
    <property type="match status" value="1"/>
</dbReference>
<dbReference type="CDD" id="cd02440">
    <property type="entry name" value="AdoMet_MTases"/>
    <property type="match status" value="1"/>
</dbReference>
<dbReference type="GO" id="GO:0032259">
    <property type="term" value="P:methylation"/>
    <property type="evidence" value="ECO:0007669"/>
    <property type="project" value="UniProtKB-KW"/>
</dbReference>
<evidence type="ECO:0000313" key="7">
    <source>
        <dbReference type="Proteomes" id="UP000623842"/>
    </source>
</evidence>
<accession>A0A919BA33</accession>
<keyword evidence="4" id="KW-0949">S-adenosyl-L-methionine</keyword>
<keyword evidence="3" id="KW-0808">Transferase</keyword>
<dbReference type="Gene3D" id="3.40.50.150">
    <property type="entry name" value="Vaccinia Virus protein VP39"/>
    <property type="match status" value="1"/>
</dbReference>
<keyword evidence="2 6" id="KW-0489">Methyltransferase</keyword>
<name>A0A919BA33_9GAMM</name>
<comment type="caution">
    <text evidence="6">The sequence shown here is derived from an EMBL/GenBank/DDBJ whole genome shotgun (WGS) entry which is preliminary data.</text>
</comment>
<dbReference type="InterPro" id="IPR019614">
    <property type="entry name" value="SAM-dep_methyl-trfase"/>
</dbReference>
<dbReference type="SUPFAM" id="SSF53335">
    <property type="entry name" value="S-adenosyl-L-methionine-dependent methyltransferases"/>
    <property type="match status" value="1"/>
</dbReference>
<dbReference type="InterPro" id="IPR029063">
    <property type="entry name" value="SAM-dependent_MTases_sf"/>
</dbReference>
<dbReference type="GO" id="GO:0008168">
    <property type="term" value="F:methyltransferase activity"/>
    <property type="evidence" value="ECO:0007669"/>
    <property type="project" value="UniProtKB-KW"/>
</dbReference>
<sequence length="300" mass="34388">MLLNQLSANIKNAVDDNCFRLFHGRGHAFEGLEHVNIDWYAPVVVVTLYKEDTTSLLADIQQFIIQHLPLCRSIQVQHRYQSLAPFTLLWGEEIFSTVCQENGLKYHIELGKSQNTGLFLDMANGRQWVKENAEHKTVLNLFAYTCAFSVAAIAGKADKVVNIDMAKNTLTKGRENHRLNAHDLKKVHFEGVDIFKSYNRLKKHGPYQLLICDPPSFQKGSVNIERDYKKIISRLPQWLDQQADVLLCLNSPDLDEEFLLAEVARECPNCQFQYKIDNPEVFVEAVKGKGLKALYFRYKA</sequence>
<gene>
    <name evidence="6" type="ORF">GCM10017161_01500</name>
</gene>
<dbReference type="Proteomes" id="UP000623842">
    <property type="component" value="Unassembled WGS sequence"/>
</dbReference>
<evidence type="ECO:0000256" key="4">
    <source>
        <dbReference type="ARBA" id="ARBA00022691"/>
    </source>
</evidence>
<protein>
    <submittedName>
        <fullName evidence="6">Methyltransferase</fullName>
    </submittedName>
</protein>
<dbReference type="Pfam" id="PF10672">
    <property type="entry name" value="Methyltrans_SAM"/>
    <property type="match status" value="1"/>
</dbReference>
<evidence type="ECO:0000256" key="2">
    <source>
        <dbReference type="ARBA" id="ARBA00022603"/>
    </source>
</evidence>
<organism evidence="6 7">
    <name type="scientific">Thalassotalea marina</name>
    <dbReference type="NCBI Taxonomy" id="1673741"/>
    <lineage>
        <taxon>Bacteria</taxon>
        <taxon>Pseudomonadati</taxon>
        <taxon>Pseudomonadota</taxon>
        <taxon>Gammaproteobacteria</taxon>
        <taxon>Alteromonadales</taxon>
        <taxon>Colwelliaceae</taxon>
        <taxon>Thalassotalea</taxon>
    </lineage>
</organism>
<feature type="domain" description="S-adenosylmethionine-dependent methyltransferase" evidence="5">
    <location>
        <begin position="20"/>
        <end position="297"/>
    </location>
</feature>
<evidence type="ECO:0000259" key="5">
    <source>
        <dbReference type="Pfam" id="PF10672"/>
    </source>
</evidence>
<keyword evidence="7" id="KW-1185">Reference proteome</keyword>
<keyword evidence="1" id="KW-0698">rRNA processing</keyword>
<dbReference type="Gene3D" id="3.30.750.80">
    <property type="entry name" value="RNA methyltransferase domain (HRMD) like"/>
    <property type="match status" value="1"/>
</dbReference>
<dbReference type="GO" id="GO:0006364">
    <property type="term" value="P:rRNA processing"/>
    <property type="evidence" value="ECO:0007669"/>
    <property type="project" value="UniProtKB-KW"/>
</dbReference>
<reference evidence="6" key="2">
    <citation type="submission" date="2020-09" db="EMBL/GenBank/DDBJ databases">
        <authorList>
            <person name="Sun Q."/>
            <person name="Kim S."/>
        </authorList>
    </citation>
    <scope>NUCLEOTIDE SEQUENCE</scope>
    <source>
        <strain evidence="6">KCTC 42731</strain>
    </source>
</reference>
<reference evidence="6" key="1">
    <citation type="journal article" date="2014" name="Int. J. Syst. Evol. Microbiol.">
        <title>Complete genome sequence of Corynebacterium casei LMG S-19264T (=DSM 44701T), isolated from a smear-ripened cheese.</title>
        <authorList>
            <consortium name="US DOE Joint Genome Institute (JGI-PGF)"/>
            <person name="Walter F."/>
            <person name="Albersmeier A."/>
            <person name="Kalinowski J."/>
            <person name="Ruckert C."/>
        </authorList>
    </citation>
    <scope>NUCLEOTIDE SEQUENCE</scope>
    <source>
        <strain evidence="6">KCTC 42731</strain>
    </source>
</reference>
<dbReference type="EMBL" id="BNCK01000001">
    <property type="protein sequence ID" value="GHF78161.1"/>
    <property type="molecule type" value="Genomic_DNA"/>
</dbReference>
<dbReference type="RefSeq" id="WP_189766811.1">
    <property type="nucleotide sequence ID" value="NZ_BNCK01000001.1"/>
</dbReference>